<accession>A0AA97KLZ8</accession>
<dbReference type="CDD" id="cd22175">
    <property type="entry name" value="F-box_FBXO40"/>
    <property type="match status" value="1"/>
</dbReference>
<evidence type="ECO:0000259" key="7">
    <source>
        <dbReference type="PROSITE" id="PS50145"/>
    </source>
</evidence>
<dbReference type="PROSITE" id="PS50181">
    <property type="entry name" value="FBOX"/>
    <property type="match status" value="1"/>
</dbReference>
<evidence type="ECO:0000256" key="5">
    <source>
        <dbReference type="PROSITE-ProRule" id="PRU00207"/>
    </source>
</evidence>
<dbReference type="GeneID" id="129345815"/>
<feature type="compositionally biased region" description="Low complexity" evidence="6">
    <location>
        <begin position="301"/>
        <end position="314"/>
    </location>
</feature>
<evidence type="ECO:0000256" key="3">
    <source>
        <dbReference type="ARBA" id="ARBA00022786"/>
    </source>
</evidence>
<keyword evidence="1 5" id="KW-0479">Metal-binding</keyword>
<dbReference type="GO" id="GO:0005737">
    <property type="term" value="C:cytoplasm"/>
    <property type="evidence" value="ECO:0007669"/>
    <property type="project" value="TreeGrafter"/>
</dbReference>
<keyword evidence="4 5" id="KW-0862">Zinc</keyword>
<keyword evidence="9" id="KW-1185">Reference proteome</keyword>
<dbReference type="Gene3D" id="1.20.1280.50">
    <property type="match status" value="1"/>
</dbReference>
<feature type="compositionally biased region" description="Acidic residues" evidence="6">
    <location>
        <begin position="200"/>
        <end position="213"/>
    </location>
</feature>
<proteinExistence type="predicted"/>
<dbReference type="Gene3D" id="3.30.40.150">
    <property type="entry name" value="TRAF-like zinc-finger, N-terminal subdomain"/>
    <property type="match status" value="1"/>
</dbReference>
<organism evidence="9 10">
    <name type="scientific">Eublepharis macularius</name>
    <name type="common">Leopard gecko</name>
    <name type="synonym">Cyrtodactylus macularius</name>
    <dbReference type="NCBI Taxonomy" id="481883"/>
    <lineage>
        <taxon>Eukaryota</taxon>
        <taxon>Metazoa</taxon>
        <taxon>Chordata</taxon>
        <taxon>Craniata</taxon>
        <taxon>Vertebrata</taxon>
        <taxon>Euteleostomi</taxon>
        <taxon>Lepidosauria</taxon>
        <taxon>Squamata</taxon>
        <taxon>Bifurcata</taxon>
        <taxon>Gekkota</taxon>
        <taxon>Eublepharidae</taxon>
        <taxon>Eublepharinae</taxon>
        <taxon>Eublepharis</taxon>
    </lineage>
</organism>
<dbReference type="InterPro" id="IPR031890">
    <property type="entry name" value="Fbxo30/Fbxo40"/>
</dbReference>
<protein>
    <submittedName>
        <fullName evidence="10">F-box only protein 40 isoform X1</fullName>
    </submittedName>
</protein>
<dbReference type="InterPro" id="IPR001293">
    <property type="entry name" value="Znf_TRAF"/>
</dbReference>
<name>A0AA97KLZ8_EUBMA</name>
<keyword evidence="3" id="KW-0833">Ubl conjugation pathway</keyword>
<dbReference type="Proteomes" id="UP001190640">
    <property type="component" value="Chromosome 18"/>
</dbReference>
<reference evidence="10" key="1">
    <citation type="submission" date="2025-08" db="UniProtKB">
        <authorList>
            <consortium name="RefSeq"/>
        </authorList>
    </citation>
    <scope>IDENTIFICATION</scope>
    <source>
        <tissue evidence="10">Blood</tissue>
    </source>
</reference>
<sequence length="752" mass="84621">MLAEREHTRNHSTDNGTTTNNFCFTFTNLKSVAEGHQKQSTGAMGRKQRTYPKEHKHCEKCFNRYCQAPVVPAVSCLVINCRSHCGATFHMCKAEEHQLLCPLEEVSCLNFVYGCPFTMARFKVAKHLQVCPASVVCCSVEWNRWPSVDSEGVLHQNIMKEEPGAECLDVALALRDQKALFGALKLAELFPECREPCSMDEAEATDDDGDLGEGDAGRGAGHTEANEGPELSQQERESLAKDKEGMDLVGYKAWENMFSKELQACKVTNLLADDRVKEQDSSSAKMGQASADSTRKKKPEAVSSTSESNESQFSPQVNLAEKTGFAPWQDGVLDRLKKEVPVGDYNMYLVHHGRMLIHFGQMAACTPKEKDFVYGNLEAQEVKTVTTFRVPVSYCGKRARLGDVMLYKKPTKSVSVDTSDLGISLEDLPQSDAIQTTLLCALEKELKGHEISEMKSTDALFVDFGTQTYSFAKEPFSPTFVLADILDAKDPPGLHLQLHSESVTRRHNKSSSAFTFSCNCFFRRDEFPSHFKNVHADIQSCLDGWFQRRCPLAYLGCTFVQNPWCPAGQKSCVVYSPDLKTLAVKPQVHPALSETKPCNFARNNREKEMDALSSLPLEILKYIAGFLDSFSLSQLAQVSILMRDICATLLQERGMVFLLWEKKRYSHGGTSWRIRRKVWKFSSSFSTIKKWQFSDVPSMAVHLKTCPFYEVERKKDPVRLASMFSSEELMQESLVSTFKHKSGPKKLQRRLR</sequence>
<dbReference type="InterPro" id="IPR043013">
    <property type="entry name" value="Znf_TRAF_N"/>
</dbReference>
<evidence type="ECO:0000256" key="6">
    <source>
        <dbReference type="SAM" id="MobiDB-lite"/>
    </source>
</evidence>
<evidence type="ECO:0000313" key="9">
    <source>
        <dbReference type="Proteomes" id="UP001190640"/>
    </source>
</evidence>
<dbReference type="InterPro" id="IPR001810">
    <property type="entry name" value="F-box_dom"/>
</dbReference>
<dbReference type="PANTHER" id="PTHR15933:SF1">
    <property type="entry name" value="F-BOX ONLY PROTEIN 40"/>
    <property type="match status" value="1"/>
</dbReference>
<dbReference type="Pfam" id="PF15966">
    <property type="entry name" value="F-box_4"/>
    <property type="match status" value="1"/>
</dbReference>
<dbReference type="GO" id="GO:0061630">
    <property type="term" value="F:ubiquitin protein ligase activity"/>
    <property type="evidence" value="ECO:0007669"/>
    <property type="project" value="InterPro"/>
</dbReference>
<dbReference type="PANTHER" id="PTHR15933">
    <property type="entry name" value="PROTEIN CBG16327"/>
    <property type="match status" value="1"/>
</dbReference>
<dbReference type="RefSeq" id="XP_054859033.1">
    <property type="nucleotide sequence ID" value="XM_055003058.1"/>
</dbReference>
<keyword evidence="2 5" id="KW-0863">Zinc-finger</keyword>
<evidence type="ECO:0000259" key="8">
    <source>
        <dbReference type="PROSITE" id="PS50181"/>
    </source>
</evidence>
<feature type="domain" description="F-box" evidence="8">
    <location>
        <begin position="609"/>
        <end position="663"/>
    </location>
</feature>
<evidence type="ECO:0000256" key="2">
    <source>
        <dbReference type="ARBA" id="ARBA00022771"/>
    </source>
</evidence>
<dbReference type="PROSITE" id="PS50145">
    <property type="entry name" value="ZF_TRAF"/>
    <property type="match status" value="1"/>
</dbReference>
<dbReference type="Pfam" id="PF15965">
    <property type="entry name" value="zf-TRAF_2"/>
    <property type="match status" value="1"/>
</dbReference>
<feature type="region of interest" description="Disordered" evidence="6">
    <location>
        <begin position="276"/>
        <end position="316"/>
    </location>
</feature>
<feature type="domain" description="TRAF-type" evidence="7">
    <location>
        <begin position="97"/>
        <end position="139"/>
    </location>
</feature>
<evidence type="ECO:0000256" key="1">
    <source>
        <dbReference type="ARBA" id="ARBA00022723"/>
    </source>
</evidence>
<feature type="zinc finger region" description="TRAF-type" evidence="5">
    <location>
        <begin position="97"/>
        <end position="139"/>
    </location>
</feature>
<feature type="region of interest" description="Disordered" evidence="6">
    <location>
        <begin position="200"/>
        <end position="239"/>
    </location>
</feature>
<dbReference type="GO" id="GO:0008270">
    <property type="term" value="F:zinc ion binding"/>
    <property type="evidence" value="ECO:0007669"/>
    <property type="project" value="UniProtKB-KW"/>
</dbReference>
<evidence type="ECO:0000256" key="4">
    <source>
        <dbReference type="ARBA" id="ARBA00022833"/>
    </source>
</evidence>
<dbReference type="KEGG" id="emc:129345815"/>
<dbReference type="InterPro" id="IPR036047">
    <property type="entry name" value="F-box-like_dom_sf"/>
</dbReference>
<evidence type="ECO:0000313" key="10">
    <source>
        <dbReference type="RefSeq" id="XP_054859033.1"/>
    </source>
</evidence>
<dbReference type="SUPFAM" id="SSF81383">
    <property type="entry name" value="F-box domain"/>
    <property type="match status" value="1"/>
</dbReference>
<dbReference type="AlphaFoldDB" id="A0AA97KLZ8"/>
<dbReference type="CTD" id="51725"/>
<gene>
    <name evidence="10" type="primary">FBXO40</name>
</gene>